<dbReference type="Pfam" id="PF00582">
    <property type="entry name" value="Usp"/>
    <property type="match status" value="1"/>
</dbReference>
<evidence type="ECO:0000313" key="3">
    <source>
        <dbReference type="EMBL" id="KUL31383.1"/>
    </source>
</evidence>
<dbReference type="RefSeq" id="WP_059138553.1">
    <property type="nucleotide sequence ID" value="NZ_LMBR01000060.1"/>
</dbReference>
<reference evidence="3 4" key="1">
    <citation type="submission" date="2015-10" db="EMBL/GenBank/DDBJ databases">
        <title>Draft Genome Sequence of Chlorobium limicola strain Frasassi Growing under Artificial Lighting in the Frasassi Cave System.</title>
        <authorList>
            <person name="Mansor M."/>
            <person name="Macalady J."/>
        </authorList>
    </citation>
    <scope>NUCLEOTIDE SEQUENCE [LARGE SCALE GENOMIC DNA]</scope>
    <source>
        <strain evidence="3 4">Frasassi</strain>
    </source>
</reference>
<dbReference type="SUPFAM" id="SSF52402">
    <property type="entry name" value="Adenine nucleotide alpha hydrolases-like"/>
    <property type="match status" value="1"/>
</dbReference>
<accession>A0A101JRK0</accession>
<evidence type="ECO:0000313" key="4">
    <source>
        <dbReference type="Proteomes" id="UP000053937"/>
    </source>
</evidence>
<name>A0A101JRK0_CHLLI</name>
<comment type="similarity">
    <text evidence="1">Belongs to the universal stress protein A family.</text>
</comment>
<dbReference type="Gene3D" id="3.40.50.620">
    <property type="entry name" value="HUPs"/>
    <property type="match status" value="1"/>
</dbReference>
<keyword evidence="4" id="KW-1185">Reference proteome</keyword>
<comment type="caution">
    <text evidence="3">The sequence shown here is derived from an EMBL/GenBank/DDBJ whole genome shotgun (WGS) entry which is preliminary data.</text>
</comment>
<organism evidence="3 4">
    <name type="scientific">Chlorobium limicola</name>
    <dbReference type="NCBI Taxonomy" id="1092"/>
    <lineage>
        <taxon>Bacteria</taxon>
        <taxon>Pseudomonadati</taxon>
        <taxon>Chlorobiota</taxon>
        <taxon>Chlorobiia</taxon>
        <taxon>Chlorobiales</taxon>
        <taxon>Chlorobiaceae</taxon>
        <taxon>Chlorobium/Pelodictyon group</taxon>
        <taxon>Chlorobium</taxon>
    </lineage>
</organism>
<dbReference type="InterPro" id="IPR006015">
    <property type="entry name" value="Universal_stress_UspA"/>
</dbReference>
<dbReference type="InterPro" id="IPR006016">
    <property type="entry name" value="UspA"/>
</dbReference>
<dbReference type="PANTHER" id="PTHR46268:SF6">
    <property type="entry name" value="UNIVERSAL STRESS PROTEIN UP12"/>
    <property type="match status" value="1"/>
</dbReference>
<dbReference type="EMBL" id="LMBR01000060">
    <property type="protein sequence ID" value="KUL31383.1"/>
    <property type="molecule type" value="Genomic_DNA"/>
</dbReference>
<dbReference type="OrthoDB" id="9788959at2"/>
<dbReference type="PRINTS" id="PR01438">
    <property type="entry name" value="UNVRSLSTRESS"/>
</dbReference>
<dbReference type="PANTHER" id="PTHR46268">
    <property type="entry name" value="STRESS RESPONSE PROTEIN NHAX"/>
    <property type="match status" value="1"/>
</dbReference>
<sequence>MNLLVAIDFSEITEAVIDHTRTLASALKAEVFLLHVIAPSTPVLDIETDPGTVHPLDAAEILPGATVTENRTHLQLHELAEKLRLNGISVSAHLAYNDEVDAIIKAAETFEAGMIVLGSHGHGAFYHLLIGSVSEGVIRKATCPVIIVPSGRK</sequence>
<dbReference type="InterPro" id="IPR014729">
    <property type="entry name" value="Rossmann-like_a/b/a_fold"/>
</dbReference>
<feature type="domain" description="UspA" evidence="2">
    <location>
        <begin position="2"/>
        <end position="149"/>
    </location>
</feature>
<protein>
    <recommendedName>
        <fullName evidence="2">UspA domain-containing protein</fullName>
    </recommendedName>
</protein>
<evidence type="ECO:0000259" key="2">
    <source>
        <dbReference type="Pfam" id="PF00582"/>
    </source>
</evidence>
<dbReference type="CDD" id="cd00293">
    <property type="entry name" value="USP-like"/>
    <property type="match status" value="1"/>
</dbReference>
<dbReference type="Proteomes" id="UP000053937">
    <property type="component" value="Unassembled WGS sequence"/>
</dbReference>
<dbReference type="AlphaFoldDB" id="A0A101JRK0"/>
<gene>
    <name evidence="3" type="ORF">ASB62_02945</name>
</gene>
<evidence type="ECO:0000256" key="1">
    <source>
        <dbReference type="ARBA" id="ARBA00008791"/>
    </source>
</evidence>
<proteinExistence type="inferred from homology"/>